<reference evidence="1" key="1">
    <citation type="submission" date="2019-08" db="EMBL/GenBank/DDBJ databases">
        <authorList>
            <person name="Kucharzyk K."/>
            <person name="Murdoch R.W."/>
            <person name="Higgins S."/>
            <person name="Loffler F."/>
        </authorList>
    </citation>
    <scope>NUCLEOTIDE SEQUENCE</scope>
</reference>
<dbReference type="AlphaFoldDB" id="A0A645J5C9"/>
<comment type="caution">
    <text evidence="1">The sequence shown here is derived from an EMBL/GenBank/DDBJ whole genome shotgun (WGS) entry which is preliminary data.</text>
</comment>
<name>A0A645J5C9_9ZZZZ</name>
<organism evidence="1">
    <name type="scientific">bioreactor metagenome</name>
    <dbReference type="NCBI Taxonomy" id="1076179"/>
    <lineage>
        <taxon>unclassified sequences</taxon>
        <taxon>metagenomes</taxon>
        <taxon>ecological metagenomes</taxon>
    </lineage>
</organism>
<dbReference type="Pfam" id="PF09709">
    <property type="entry name" value="Cas_Csd1"/>
    <property type="match status" value="1"/>
</dbReference>
<dbReference type="EMBL" id="VSSQ01132297">
    <property type="protein sequence ID" value="MPN58925.1"/>
    <property type="molecule type" value="Genomic_DNA"/>
</dbReference>
<accession>A0A645J5C9</accession>
<evidence type="ECO:0000313" key="1">
    <source>
        <dbReference type="EMBL" id="MPN58925.1"/>
    </source>
</evidence>
<dbReference type="InterPro" id="IPR010144">
    <property type="entry name" value="CRISPR-assoc_prot_Csd1-typ"/>
</dbReference>
<sequence>MAIYYKKQITALEGSISETLPSRMALPAQGAFQLGYYHETQKRYTKKADTTKKAEDMKEEF</sequence>
<protein>
    <submittedName>
        <fullName evidence="1">Uncharacterized protein</fullName>
    </submittedName>
</protein>
<gene>
    <name evidence="1" type="ORF">SDC9_206641</name>
</gene>
<proteinExistence type="predicted"/>